<proteinExistence type="predicted"/>
<name>A0AAU7WQL4_9PSED</name>
<dbReference type="AlphaFoldDB" id="A0AAU7WQL4"/>
<dbReference type="RefSeq" id="WP_350403419.1">
    <property type="nucleotide sequence ID" value="NZ_CP158490.1"/>
</dbReference>
<reference evidence="1" key="1">
    <citation type="submission" date="2024-06" db="EMBL/GenBank/DDBJ databases">
        <authorList>
            <person name="Wu L."/>
        </authorList>
    </citation>
    <scope>NUCLEOTIDE SEQUENCE</scope>
    <source>
        <strain evidence="1">W17</strain>
    </source>
</reference>
<organism evidence="1">
    <name type="scientific">Pseudomonas sp. W17</name>
    <dbReference type="NCBI Taxonomy" id="3144407"/>
    <lineage>
        <taxon>Bacteria</taxon>
        <taxon>Pseudomonadati</taxon>
        <taxon>Pseudomonadota</taxon>
        <taxon>Gammaproteobacteria</taxon>
        <taxon>Pseudomonadales</taxon>
        <taxon>Pseudomonadaceae</taxon>
        <taxon>Pseudomonas</taxon>
    </lineage>
</organism>
<dbReference type="EMBL" id="CP158490">
    <property type="protein sequence ID" value="XBY21976.1"/>
    <property type="molecule type" value="Genomic_DNA"/>
</dbReference>
<sequence length="230" mass="25947">MQLDINIERIVADSVAAALSPEKLQPIIQSNVEDMVKRAIESQFNYRSKFKELLEEKLAGAMPTDIKDVGRFGDLVVKTVSGMLSDMQNQAVKQAIQERLAEMMKPLPQSMTLTELLNTITKGLGETDESRGEDRPTIIIETTEGVCAGYWHLYVDAEERTSKYSCAIQMDFDKEGKCYSLKINDYDPSKTLFLGCKYGLEALLLNLYTGGVKVQYQEVDVYDFYYGSED</sequence>
<protein>
    <submittedName>
        <fullName evidence="1">Uncharacterized protein</fullName>
    </submittedName>
</protein>
<accession>A0AAU7WQL4</accession>
<evidence type="ECO:0000313" key="1">
    <source>
        <dbReference type="EMBL" id="XBY21976.1"/>
    </source>
</evidence>
<gene>
    <name evidence="1" type="ORF">ABCR88_20995</name>
</gene>